<dbReference type="STRING" id="321267.SHM7688_03659"/>
<evidence type="ECO:0000256" key="3">
    <source>
        <dbReference type="ARBA" id="ARBA00022801"/>
    </source>
</evidence>
<dbReference type="GO" id="GO:1901907">
    <property type="term" value="P:diadenosine pentaphosphate catabolic process"/>
    <property type="evidence" value="ECO:0007669"/>
    <property type="project" value="TreeGrafter"/>
</dbReference>
<dbReference type="GO" id="GO:1901911">
    <property type="term" value="P:adenosine 5'-(hexahydrogen pentaphosphate) catabolic process"/>
    <property type="evidence" value="ECO:0007669"/>
    <property type="project" value="TreeGrafter"/>
</dbReference>
<gene>
    <name evidence="6" type="ORF">SHM7688_03659</name>
</gene>
<comment type="cofactor">
    <cofactor evidence="1">
        <name>Mg(2+)</name>
        <dbReference type="ChEBI" id="CHEBI:18420"/>
    </cofactor>
</comment>
<evidence type="ECO:0000313" key="7">
    <source>
        <dbReference type="Proteomes" id="UP000054823"/>
    </source>
</evidence>
<dbReference type="PANTHER" id="PTHR12629:SF0">
    <property type="entry name" value="DIPHOSPHOINOSITOL-POLYPHOSPHATE DIPHOSPHATASE"/>
    <property type="match status" value="1"/>
</dbReference>
<accession>A0A0P1EU77</accession>
<dbReference type="InterPro" id="IPR000086">
    <property type="entry name" value="NUDIX_hydrolase_dom"/>
</dbReference>
<dbReference type="PANTHER" id="PTHR12629">
    <property type="entry name" value="DIPHOSPHOINOSITOL POLYPHOSPHATE PHOSPHOHYDROLASE"/>
    <property type="match status" value="1"/>
</dbReference>
<dbReference type="InterPro" id="IPR015797">
    <property type="entry name" value="NUDIX_hydrolase-like_dom_sf"/>
</dbReference>
<organism evidence="6 7">
    <name type="scientific">Shimia marina</name>
    <dbReference type="NCBI Taxonomy" id="321267"/>
    <lineage>
        <taxon>Bacteria</taxon>
        <taxon>Pseudomonadati</taxon>
        <taxon>Pseudomonadota</taxon>
        <taxon>Alphaproteobacteria</taxon>
        <taxon>Rhodobacterales</taxon>
        <taxon>Roseobacteraceae</taxon>
    </lineage>
</organism>
<keyword evidence="7" id="KW-1185">Reference proteome</keyword>
<dbReference type="PROSITE" id="PS51462">
    <property type="entry name" value="NUDIX"/>
    <property type="match status" value="1"/>
</dbReference>
<dbReference type="GO" id="GO:0000298">
    <property type="term" value="F:endopolyphosphatase activity"/>
    <property type="evidence" value="ECO:0007669"/>
    <property type="project" value="TreeGrafter"/>
</dbReference>
<dbReference type="InterPro" id="IPR047198">
    <property type="entry name" value="DDP-like_NUDIX"/>
</dbReference>
<dbReference type="OrthoDB" id="7066910at2"/>
<evidence type="ECO:0000259" key="5">
    <source>
        <dbReference type="PROSITE" id="PS51462"/>
    </source>
</evidence>
<dbReference type="GO" id="GO:1901909">
    <property type="term" value="P:diadenosine hexaphosphate catabolic process"/>
    <property type="evidence" value="ECO:0007669"/>
    <property type="project" value="TreeGrafter"/>
</dbReference>
<sequence>MTNPLKIAYENVLAPMLQRPRRIQVAALCTRDHDGSRQVLLVTSRDTGRWVLPKGWPIKGLDAAGAALQEAWEEAGVKKANINEDPFGVYGYDKRLDGGLEIAVDVTVFETKVEKIVDDFPEADQRTRKWVAPAEAAEMVHEPELQALLRQM</sequence>
<dbReference type="GO" id="GO:0071543">
    <property type="term" value="P:diphosphoinositol polyphosphate metabolic process"/>
    <property type="evidence" value="ECO:0007669"/>
    <property type="project" value="TreeGrafter"/>
</dbReference>
<keyword evidence="2" id="KW-0479">Metal-binding</keyword>
<evidence type="ECO:0000313" key="6">
    <source>
        <dbReference type="EMBL" id="CUH54189.1"/>
    </source>
</evidence>
<keyword evidence="4" id="KW-0460">Magnesium</keyword>
<dbReference type="CDD" id="cd04666">
    <property type="entry name" value="NUDIX_DIPP2_like_Nudt4"/>
    <property type="match status" value="1"/>
</dbReference>
<dbReference type="GO" id="GO:0034431">
    <property type="term" value="F:bis(5'-adenosyl)-hexaphosphatase activity"/>
    <property type="evidence" value="ECO:0007669"/>
    <property type="project" value="TreeGrafter"/>
</dbReference>
<dbReference type="Proteomes" id="UP000054823">
    <property type="component" value="Unassembled WGS sequence"/>
</dbReference>
<proteinExistence type="predicted"/>
<dbReference type="SUPFAM" id="SSF55811">
    <property type="entry name" value="Nudix"/>
    <property type="match status" value="1"/>
</dbReference>
<dbReference type="Pfam" id="PF00293">
    <property type="entry name" value="NUDIX"/>
    <property type="match status" value="1"/>
</dbReference>
<dbReference type="GO" id="GO:0005737">
    <property type="term" value="C:cytoplasm"/>
    <property type="evidence" value="ECO:0007669"/>
    <property type="project" value="TreeGrafter"/>
</dbReference>
<reference evidence="6 7" key="1">
    <citation type="submission" date="2015-09" db="EMBL/GenBank/DDBJ databases">
        <authorList>
            <consortium name="Swine Surveillance"/>
        </authorList>
    </citation>
    <scope>NUCLEOTIDE SEQUENCE [LARGE SCALE GENOMIC DNA]</scope>
    <source>
        <strain evidence="6 7">CECT 7688</strain>
    </source>
</reference>
<dbReference type="GO" id="GO:0034432">
    <property type="term" value="F:bis(5'-adenosyl)-pentaphosphatase activity"/>
    <property type="evidence" value="ECO:0007669"/>
    <property type="project" value="TreeGrafter"/>
</dbReference>
<feature type="domain" description="Nudix hydrolase" evidence="5">
    <location>
        <begin position="20"/>
        <end position="152"/>
    </location>
</feature>
<dbReference type="Gene3D" id="3.90.79.10">
    <property type="entry name" value="Nucleoside Triphosphate Pyrophosphohydrolase"/>
    <property type="match status" value="1"/>
</dbReference>
<dbReference type="RefSeq" id="WP_058241339.1">
    <property type="nucleotide sequence ID" value="NZ_CYPW01000040.1"/>
</dbReference>
<evidence type="ECO:0000256" key="1">
    <source>
        <dbReference type="ARBA" id="ARBA00001946"/>
    </source>
</evidence>
<dbReference type="GO" id="GO:0008486">
    <property type="term" value="F:diphosphoinositol-polyphosphate diphosphatase activity"/>
    <property type="evidence" value="ECO:0007669"/>
    <property type="project" value="TreeGrafter"/>
</dbReference>
<evidence type="ECO:0000256" key="4">
    <source>
        <dbReference type="ARBA" id="ARBA00022842"/>
    </source>
</evidence>
<name>A0A0P1EU77_9RHOB</name>
<dbReference type="AlphaFoldDB" id="A0A0P1EU77"/>
<protein>
    <submittedName>
        <fullName evidence="6">NUDIX domain protein</fullName>
    </submittedName>
</protein>
<dbReference type="EMBL" id="CYPW01000040">
    <property type="protein sequence ID" value="CUH54189.1"/>
    <property type="molecule type" value="Genomic_DNA"/>
</dbReference>
<evidence type="ECO:0000256" key="2">
    <source>
        <dbReference type="ARBA" id="ARBA00022723"/>
    </source>
</evidence>
<dbReference type="GO" id="GO:0046872">
    <property type="term" value="F:metal ion binding"/>
    <property type="evidence" value="ECO:0007669"/>
    <property type="project" value="UniProtKB-KW"/>
</dbReference>
<keyword evidence="3" id="KW-0378">Hydrolase</keyword>